<evidence type="ECO:0000256" key="1">
    <source>
        <dbReference type="SAM" id="MobiDB-lite"/>
    </source>
</evidence>
<dbReference type="Pfam" id="PF14040">
    <property type="entry name" value="DNase_NucA_NucB"/>
    <property type="match status" value="1"/>
</dbReference>
<evidence type="ECO:0000259" key="2">
    <source>
        <dbReference type="Pfam" id="PF14040"/>
    </source>
</evidence>
<feature type="domain" description="Deoxyribonuclease NucA/NucB" evidence="2">
    <location>
        <begin position="323"/>
        <end position="378"/>
    </location>
</feature>
<gene>
    <name evidence="3" type="ORF">GCM10010492_59160</name>
</gene>
<feature type="region of interest" description="Disordered" evidence="1">
    <location>
        <begin position="1"/>
        <end position="37"/>
    </location>
</feature>
<feature type="compositionally biased region" description="Polar residues" evidence="1">
    <location>
        <begin position="13"/>
        <end position="23"/>
    </location>
</feature>
<dbReference type="InterPro" id="IPR029476">
    <property type="entry name" value="DNase_NucA_NucB"/>
</dbReference>
<dbReference type="Proteomes" id="UP001500416">
    <property type="component" value="Unassembled WGS sequence"/>
</dbReference>
<feature type="compositionally biased region" description="Basic and acidic residues" evidence="1">
    <location>
        <begin position="25"/>
        <end position="37"/>
    </location>
</feature>
<name>A0ABP3E5W7_9PSEU</name>
<evidence type="ECO:0000313" key="3">
    <source>
        <dbReference type="EMBL" id="GAA0251056.1"/>
    </source>
</evidence>
<organism evidence="3 4">
    <name type="scientific">Saccharothrix mutabilis subsp. mutabilis</name>
    <dbReference type="NCBI Taxonomy" id="66855"/>
    <lineage>
        <taxon>Bacteria</taxon>
        <taxon>Bacillati</taxon>
        <taxon>Actinomycetota</taxon>
        <taxon>Actinomycetes</taxon>
        <taxon>Pseudonocardiales</taxon>
        <taxon>Pseudonocardiaceae</taxon>
        <taxon>Saccharothrix</taxon>
    </lineage>
</organism>
<comment type="caution">
    <text evidence="3">The sequence shown here is derived from an EMBL/GenBank/DDBJ whole genome shotgun (WGS) entry which is preliminary data.</text>
</comment>
<sequence length="405" mass="44285">MVPSGNDGGFVSPTLQPDGTVSRVQPEHRSGTVEEARSIAARKNAISDVGGIDEKDLDDYRTTLARAAEVAEPPSGPLEECLASDEAGKPGGRVLNRHFWCQRNTIHGEVLFNGKKEGEFTVQYRAAAVANPFTRQVHYFLHGDDYDTEGTFSAWSRLSIKIECVVLTAGCSVDRGAVVMDIGDWDDGEWLNWNISSDEGVATQQPEKVLRNIFTGTGHAVDDFGRGVELTSTTRPGIRCDSASYFPGAEKACTFTDVIPRLNYRYGQGYDEVVTHIKTAHENPSATDPKKVDKVVPGRWDGYPTSPGLHRVPYAGTTWQSNRNAKDRACRPLTGTPGQQCDEFPFAVTKEGAGLGDGNFSVKYVNGSQNGLAGIELRIYLSWDRILYEETPADGVLDEFWVKAG</sequence>
<protein>
    <recommendedName>
        <fullName evidence="2">Deoxyribonuclease NucA/NucB domain-containing protein</fullName>
    </recommendedName>
</protein>
<dbReference type="EMBL" id="BAAABU010000019">
    <property type="protein sequence ID" value="GAA0251056.1"/>
    <property type="molecule type" value="Genomic_DNA"/>
</dbReference>
<accession>A0ABP3E5W7</accession>
<proteinExistence type="predicted"/>
<evidence type="ECO:0000313" key="4">
    <source>
        <dbReference type="Proteomes" id="UP001500416"/>
    </source>
</evidence>
<reference evidence="4" key="1">
    <citation type="journal article" date="2019" name="Int. J. Syst. Evol. Microbiol.">
        <title>The Global Catalogue of Microorganisms (GCM) 10K type strain sequencing project: providing services to taxonomists for standard genome sequencing and annotation.</title>
        <authorList>
            <consortium name="The Broad Institute Genomics Platform"/>
            <consortium name="The Broad Institute Genome Sequencing Center for Infectious Disease"/>
            <person name="Wu L."/>
            <person name="Ma J."/>
        </authorList>
    </citation>
    <scope>NUCLEOTIDE SEQUENCE [LARGE SCALE GENOMIC DNA]</scope>
    <source>
        <strain evidence="4">JCM 3380</strain>
    </source>
</reference>
<keyword evidence="4" id="KW-1185">Reference proteome</keyword>